<dbReference type="PANTHER" id="PTHR34710:SF13">
    <property type="entry name" value="OS05G0547600 PROTEIN"/>
    <property type="match status" value="1"/>
</dbReference>
<keyword evidence="3" id="KW-1185">Reference proteome</keyword>
<feature type="domain" description="DUF3615" evidence="1">
    <location>
        <begin position="64"/>
        <end position="176"/>
    </location>
</feature>
<proteinExistence type="predicted"/>
<name>A0AAD8R236_LOLMU</name>
<dbReference type="AlphaFoldDB" id="A0AAD8R236"/>
<dbReference type="Pfam" id="PF12274">
    <property type="entry name" value="DUF3615"/>
    <property type="match status" value="1"/>
</dbReference>
<comment type="caution">
    <text evidence="2">The sequence shown here is derived from an EMBL/GenBank/DDBJ whole genome shotgun (WGS) entry which is preliminary data.</text>
</comment>
<evidence type="ECO:0000313" key="2">
    <source>
        <dbReference type="EMBL" id="KAK1613410.1"/>
    </source>
</evidence>
<dbReference type="Proteomes" id="UP001231189">
    <property type="component" value="Unassembled WGS sequence"/>
</dbReference>
<dbReference type="EMBL" id="JAUUTY010000007">
    <property type="protein sequence ID" value="KAK1613410.1"/>
    <property type="molecule type" value="Genomic_DNA"/>
</dbReference>
<organism evidence="2 3">
    <name type="scientific">Lolium multiflorum</name>
    <name type="common">Italian ryegrass</name>
    <name type="synonym">Lolium perenne subsp. multiflorum</name>
    <dbReference type="NCBI Taxonomy" id="4521"/>
    <lineage>
        <taxon>Eukaryota</taxon>
        <taxon>Viridiplantae</taxon>
        <taxon>Streptophyta</taxon>
        <taxon>Embryophyta</taxon>
        <taxon>Tracheophyta</taxon>
        <taxon>Spermatophyta</taxon>
        <taxon>Magnoliopsida</taxon>
        <taxon>Liliopsida</taxon>
        <taxon>Poales</taxon>
        <taxon>Poaceae</taxon>
        <taxon>BOP clade</taxon>
        <taxon>Pooideae</taxon>
        <taxon>Poodae</taxon>
        <taxon>Poeae</taxon>
        <taxon>Poeae Chloroplast Group 2 (Poeae type)</taxon>
        <taxon>Loliodinae</taxon>
        <taxon>Loliinae</taxon>
        <taxon>Lolium</taxon>
    </lineage>
</organism>
<reference evidence="2" key="1">
    <citation type="submission" date="2023-07" db="EMBL/GenBank/DDBJ databases">
        <title>A chromosome-level genome assembly of Lolium multiflorum.</title>
        <authorList>
            <person name="Chen Y."/>
            <person name="Copetti D."/>
            <person name="Kolliker R."/>
            <person name="Studer B."/>
        </authorList>
    </citation>
    <scope>NUCLEOTIDE SEQUENCE</scope>
    <source>
        <strain evidence="2">02402/16</strain>
        <tissue evidence="2">Leaf</tissue>
    </source>
</reference>
<dbReference type="PANTHER" id="PTHR34710">
    <property type="entry name" value="OS03G0834100 PROTEIN"/>
    <property type="match status" value="1"/>
</dbReference>
<evidence type="ECO:0000259" key="1">
    <source>
        <dbReference type="Pfam" id="PF12274"/>
    </source>
</evidence>
<dbReference type="InterPro" id="IPR022059">
    <property type="entry name" value="DUF3615"/>
</dbReference>
<protein>
    <recommendedName>
        <fullName evidence="1">DUF3615 domain-containing protein</fullName>
    </recommendedName>
</protein>
<sequence>MPRVALGVLPDAVSAPSRRGWSSSYAGTYAEGQVDVDDCPRRSNLYADGKYTPTVVFRRCPGESNKFELSKALTSNCFSEACGTTYAHVNFTAVPQKSHSNDDPDHAPMNKRLFFAELMFVLDVRAHEDTEPMRVLHVSTIDDVPCYGGCHEISRKINHTMRGVMDYERCHACHGILKHPKGDMFIGGHNSTRMPYYSAI</sequence>
<gene>
    <name evidence="2" type="ORF">QYE76_037083</name>
</gene>
<evidence type="ECO:0000313" key="3">
    <source>
        <dbReference type="Proteomes" id="UP001231189"/>
    </source>
</evidence>
<accession>A0AAD8R236</accession>